<evidence type="ECO:0000256" key="8">
    <source>
        <dbReference type="ARBA" id="ARBA00022989"/>
    </source>
</evidence>
<evidence type="ECO:0000313" key="14">
    <source>
        <dbReference type="Proteomes" id="UP000076874"/>
    </source>
</evidence>
<evidence type="ECO:0000256" key="4">
    <source>
        <dbReference type="ARBA" id="ARBA00022617"/>
    </source>
</evidence>
<evidence type="ECO:0000256" key="10">
    <source>
        <dbReference type="ARBA" id="ARBA00023136"/>
    </source>
</evidence>
<evidence type="ECO:0000256" key="11">
    <source>
        <dbReference type="SAM" id="Phobius"/>
    </source>
</evidence>
<keyword evidence="3" id="KW-0813">Transport</keyword>
<evidence type="ECO:0000259" key="12">
    <source>
        <dbReference type="PROSITE" id="PS50939"/>
    </source>
</evidence>
<dbReference type="PROSITE" id="PS50939">
    <property type="entry name" value="CYTOCHROME_B561"/>
    <property type="match status" value="1"/>
</dbReference>
<feature type="transmembrane region" description="Helical" evidence="11">
    <location>
        <begin position="114"/>
        <end position="133"/>
    </location>
</feature>
<feature type="domain" description="Cytochrome b561" evidence="12">
    <location>
        <begin position="45"/>
        <end position="248"/>
    </location>
</feature>
<feature type="transmembrane region" description="Helical" evidence="11">
    <location>
        <begin position="227"/>
        <end position="245"/>
    </location>
</feature>
<keyword evidence="6" id="KW-0479">Metal-binding</keyword>
<gene>
    <name evidence="13" type="ORF">SPI_01841</name>
</gene>
<evidence type="ECO:0000313" key="13">
    <source>
        <dbReference type="EMBL" id="OAA67265.1"/>
    </source>
</evidence>
<keyword evidence="5 11" id="KW-0812">Transmembrane</keyword>
<keyword evidence="8 11" id="KW-1133">Transmembrane helix</keyword>
<keyword evidence="14" id="KW-1185">Reference proteome</keyword>
<keyword evidence="10 11" id="KW-0472">Membrane</keyword>
<evidence type="ECO:0000256" key="3">
    <source>
        <dbReference type="ARBA" id="ARBA00022448"/>
    </source>
</evidence>
<evidence type="ECO:0000256" key="6">
    <source>
        <dbReference type="ARBA" id="ARBA00022723"/>
    </source>
</evidence>
<organism evidence="13 14">
    <name type="scientific">Niveomyces insectorum RCEF 264</name>
    <dbReference type="NCBI Taxonomy" id="1081102"/>
    <lineage>
        <taxon>Eukaryota</taxon>
        <taxon>Fungi</taxon>
        <taxon>Dikarya</taxon>
        <taxon>Ascomycota</taxon>
        <taxon>Pezizomycotina</taxon>
        <taxon>Sordariomycetes</taxon>
        <taxon>Hypocreomycetidae</taxon>
        <taxon>Hypocreales</taxon>
        <taxon>Cordycipitaceae</taxon>
        <taxon>Niveomyces</taxon>
    </lineage>
</organism>
<feature type="transmembrane region" description="Helical" evidence="11">
    <location>
        <begin position="153"/>
        <end position="176"/>
    </location>
</feature>
<evidence type="ECO:0000256" key="9">
    <source>
        <dbReference type="ARBA" id="ARBA00023004"/>
    </source>
</evidence>
<dbReference type="AlphaFoldDB" id="A0A167ZA56"/>
<dbReference type="GO" id="GO:0046872">
    <property type="term" value="F:metal ion binding"/>
    <property type="evidence" value="ECO:0007669"/>
    <property type="project" value="UniProtKB-KW"/>
</dbReference>
<keyword evidence="9" id="KW-0408">Iron</keyword>
<dbReference type="GO" id="GO:0140575">
    <property type="term" value="F:transmembrane monodehydroascorbate reductase activity"/>
    <property type="evidence" value="ECO:0007669"/>
    <property type="project" value="InterPro"/>
</dbReference>
<comment type="subcellular location">
    <subcellularLocation>
        <location evidence="2">Membrane</location>
        <topology evidence="2">Multi-pass membrane protein</topology>
    </subcellularLocation>
</comment>
<dbReference type="EMBL" id="AZHD01000002">
    <property type="protein sequence ID" value="OAA67265.1"/>
    <property type="molecule type" value="Genomic_DNA"/>
</dbReference>
<dbReference type="PANTHER" id="PTHR15422">
    <property type="entry name" value="OS05G0565100 PROTEIN"/>
    <property type="match status" value="1"/>
</dbReference>
<accession>A0A167ZA56</accession>
<dbReference type="InterPro" id="IPR006593">
    <property type="entry name" value="Cyt_b561/ferric_Rdtase_TM"/>
</dbReference>
<dbReference type="Pfam" id="PF03188">
    <property type="entry name" value="Cytochrom_B561"/>
    <property type="match status" value="1"/>
</dbReference>
<proteinExistence type="predicted"/>
<feature type="transmembrane region" description="Helical" evidence="11">
    <location>
        <begin position="51"/>
        <end position="71"/>
    </location>
</feature>
<dbReference type="Gene3D" id="1.20.120.1770">
    <property type="match status" value="1"/>
</dbReference>
<reference evidence="13 14" key="1">
    <citation type="journal article" date="2016" name="Genome Biol. Evol.">
        <title>Divergent and convergent evolution of fungal pathogenicity.</title>
        <authorList>
            <person name="Shang Y."/>
            <person name="Xiao G."/>
            <person name="Zheng P."/>
            <person name="Cen K."/>
            <person name="Zhan S."/>
            <person name="Wang C."/>
        </authorList>
    </citation>
    <scope>NUCLEOTIDE SEQUENCE [LARGE SCALE GENOMIC DNA]</scope>
    <source>
        <strain evidence="13 14">RCEF 264</strain>
    </source>
</reference>
<sequence>MASATGSPAQVPIENNIRLNDESAPLLGGPGDVLQHPGEGLVSNLYKGTAWLAQAGVLLLVALVWSAVFSHPPLLPLFSPHPLLQSLGVVAAVEAVLVLQPTATPQDKTLGARVHAGLQLLSFALFAAGVSVIEANKIRSHGAHLHSAHGVLGALTAAVLVVQYLFGLAVWAAPAWLFGRDDTVDRARALWKQHRWAGYAAVLPLLLATVTTATATDYNVNVLDIRLWAVLVAAGLVVVGVYPRIHVRKLGLRQA</sequence>
<keyword evidence="4" id="KW-0349">Heme</keyword>
<dbReference type="CDD" id="cd08761">
    <property type="entry name" value="Cyt_b561_CYB561D2_like"/>
    <property type="match status" value="1"/>
</dbReference>
<evidence type="ECO:0000256" key="7">
    <source>
        <dbReference type="ARBA" id="ARBA00022982"/>
    </source>
</evidence>
<feature type="transmembrane region" description="Helical" evidence="11">
    <location>
        <begin position="83"/>
        <end position="102"/>
    </location>
</feature>
<dbReference type="SMART" id="SM00665">
    <property type="entry name" value="B561"/>
    <property type="match status" value="1"/>
</dbReference>
<protein>
    <submittedName>
        <fullName evidence="13">Cytochrome b561-like protein</fullName>
    </submittedName>
</protein>
<comment type="cofactor">
    <cofactor evidence="1">
        <name>heme b</name>
        <dbReference type="ChEBI" id="CHEBI:60344"/>
    </cofactor>
</comment>
<evidence type="ECO:0000256" key="1">
    <source>
        <dbReference type="ARBA" id="ARBA00001970"/>
    </source>
</evidence>
<dbReference type="OrthoDB" id="432881at2759"/>
<dbReference type="Proteomes" id="UP000076874">
    <property type="component" value="Unassembled WGS sequence"/>
</dbReference>
<dbReference type="PANTHER" id="PTHR15422:SF45">
    <property type="entry name" value="CYTOCHROME B561 DOMAIN-CONTAINING PROTEIN"/>
    <property type="match status" value="1"/>
</dbReference>
<evidence type="ECO:0000256" key="5">
    <source>
        <dbReference type="ARBA" id="ARBA00022692"/>
    </source>
</evidence>
<evidence type="ECO:0000256" key="2">
    <source>
        <dbReference type="ARBA" id="ARBA00004141"/>
    </source>
</evidence>
<keyword evidence="7" id="KW-0249">Electron transport</keyword>
<feature type="transmembrane region" description="Helical" evidence="11">
    <location>
        <begin position="196"/>
        <end position="215"/>
    </location>
</feature>
<dbReference type="InterPro" id="IPR045150">
    <property type="entry name" value="CYB561D1/2"/>
</dbReference>
<dbReference type="GO" id="GO:0016020">
    <property type="term" value="C:membrane"/>
    <property type="evidence" value="ECO:0007669"/>
    <property type="project" value="UniProtKB-SubCell"/>
</dbReference>
<comment type="caution">
    <text evidence="13">The sequence shown here is derived from an EMBL/GenBank/DDBJ whole genome shotgun (WGS) entry which is preliminary data.</text>
</comment>
<name>A0A167ZA56_9HYPO</name>